<evidence type="ECO:0000259" key="6">
    <source>
        <dbReference type="PROSITE" id="PS50048"/>
    </source>
</evidence>
<proteinExistence type="predicted"/>
<dbReference type="GO" id="GO:0008270">
    <property type="term" value="F:zinc ion binding"/>
    <property type="evidence" value="ECO:0007669"/>
    <property type="project" value="InterPro"/>
</dbReference>
<name>A0A8H6PC56_9EURO</name>
<dbReference type="PROSITE" id="PS50048">
    <property type="entry name" value="ZN2_CY6_FUNGAL_2"/>
    <property type="match status" value="1"/>
</dbReference>
<reference evidence="7" key="1">
    <citation type="submission" date="2020-06" db="EMBL/GenBank/DDBJ databases">
        <title>Draft genome sequences of strains closely related to Aspergillus parafelis and Aspergillus hiratsukae.</title>
        <authorList>
            <person name="Dos Santos R.A.C."/>
            <person name="Rivero-Menendez O."/>
            <person name="Steenwyk J.L."/>
            <person name="Mead M.E."/>
            <person name="Goldman G.H."/>
            <person name="Alastruey-Izquierdo A."/>
            <person name="Rokas A."/>
        </authorList>
    </citation>
    <scope>NUCLEOTIDE SEQUENCE</scope>
    <source>
        <strain evidence="7">CNM-CM5793</strain>
        <strain evidence="8">CNM-CM6106</strain>
    </source>
</reference>
<dbReference type="InterPro" id="IPR050613">
    <property type="entry name" value="Sec_Metabolite_Reg"/>
</dbReference>
<dbReference type="Pfam" id="PF00172">
    <property type="entry name" value="Zn_clus"/>
    <property type="match status" value="1"/>
</dbReference>
<keyword evidence="3" id="KW-0238">DNA-binding</keyword>
<dbReference type="SUPFAM" id="SSF57701">
    <property type="entry name" value="Zn2/Cys6 DNA-binding domain"/>
    <property type="match status" value="1"/>
</dbReference>
<evidence type="ECO:0000256" key="2">
    <source>
        <dbReference type="ARBA" id="ARBA00023015"/>
    </source>
</evidence>
<evidence type="ECO:0000313" key="9">
    <source>
        <dbReference type="Proteomes" id="UP000630445"/>
    </source>
</evidence>
<evidence type="ECO:0000313" key="7">
    <source>
        <dbReference type="EMBL" id="KAF7125420.1"/>
    </source>
</evidence>
<protein>
    <recommendedName>
        <fullName evidence="6">Zn(2)-C6 fungal-type domain-containing protein</fullName>
    </recommendedName>
</protein>
<dbReference type="CDD" id="cd00067">
    <property type="entry name" value="GAL4"/>
    <property type="match status" value="1"/>
</dbReference>
<organism evidence="7 9">
    <name type="scientific">Aspergillus hiratsukae</name>
    <dbReference type="NCBI Taxonomy" id="1194566"/>
    <lineage>
        <taxon>Eukaryota</taxon>
        <taxon>Fungi</taxon>
        <taxon>Dikarya</taxon>
        <taxon>Ascomycota</taxon>
        <taxon>Pezizomycotina</taxon>
        <taxon>Eurotiomycetes</taxon>
        <taxon>Eurotiomycetidae</taxon>
        <taxon>Eurotiales</taxon>
        <taxon>Aspergillaceae</taxon>
        <taxon>Aspergillus</taxon>
        <taxon>Aspergillus subgen. Fumigati</taxon>
    </lineage>
</organism>
<dbReference type="PANTHER" id="PTHR31001">
    <property type="entry name" value="UNCHARACTERIZED TRANSCRIPTIONAL REGULATORY PROTEIN"/>
    <property type="match status" value="1"/>
</dbReference>
<keyword evidence="4" id="KW-0804">Transcription</keyword>
<dbReference type="Gene3D" id="4.10.240.10">
    <property type="entry name" value="Zn(2)-C6 fungal-type DNA-binding domain"/>
    <property type="match status" value="1"/>
</dbReference>
<keyword evidence="2" id="KW-0805">Transcription regulation</keyword>
<comment type="caution">
    <text evidence="7">The sequence shown here is derived from an EMBL/GenBank/DDBJ whole genome shotgun (WGS) entry which is preliminary data.</text>
</comment>
<dbReference type="Proteomes" id="UP000662466">
    <property type="component" value="Unassembled WGS sequence"/>
</dbReference>
<dbReference type="SMART" id="SM00066">
    <property type="entry name" value="GAL4"/>
    <property type="match status" value="1"/>
</dbReference>
<dbReference type="GO" id="GO:0003677">
    <property type="term" value="F:DNA binding"/>
    <property type="evidence" value="ECO:0007669"/>
    <property type="project" value="UniProtKB-KW"/>
</dbReference>
<dbReference type="GO" id="GO:0000981">
    <property type="term" value="F:DNA-binding transcription factor activity, RNA polymerase II-specific"/>
    <property type="evidence" value="ECO:0007669"/>
    <property type="project" value="InterPro"/>
</dbReference>
<evidence type="ECO:0000313" key="8">
    <source>
        <dbReference type="EMBL" id="KAF7164116.1"/>
    </source>
</evidence>
<evidence type="ECO:0000256" key="4">
    <source>
        <dbReference type="ARBA" id="ARBA00023163"/>
    </source>
</evidence>
<dbReference type="InterPro" id="IPR001138">
    <property type="entry name" value="Zn2Cys6_DnaBD"/>
</dbReference>
<evidence type="ECO:0000256" key="3">
    <source>
        <dbReference type="ARBA" id="ARBA00023125"/>
    </source>
</evidence>
<dbReference type="InterPro" id="IPR036864">
    <property type="entry name" value="Zn2-C6_fun-type_DNA-bd_sf"/>
</dbReference>
<feature type="domain" description="Zn(2)-C6 fungal-type" evidence="6">
    <location>
        <begin position="16"/>
        <end position="45"/>
    </location>
</feature>
<dbReference type="PROSITE" id="PS00463">
    <property type="entry name" value="ZN2_CY6_FUNGAL_1"/>
    <property type="match status" value="1"/>
</dbReference>
<dbReference type="EMBL" id="JACBAF010002196">
    <property type="protein sequence ID" value="KAF7164116.1"/>
    <property type="molecule type" value="Genomic_DNA"/>
</dbReference>
<dbReference type="AlphaFoldDB" id="A0A8H6PC56"/>
<keyword evidence="9" id="KW-1185">Reference proteome</keyword>
<gene>
    <name evidence="7" type="ORF">CNMCM5793_001598</name>
    <name evidence="8" type="ORF">CNMCM6106_000774</name>
</gene>
<evidence type="ECO:0000256" key="5">
    <source>
        <dbReference type="ARBA" id="ARBA00023242"/>
    </source>
</evidence>
<dbReference type="GO" id="GO:0005634">
    <property type="term" value="C:nucleus"/>
    <property type="evidence" value="ECO:0007669"/>
    <property type="project" value="UniProtKB-SubCell"/>
</dbReference>
<evidence type="ECO:0000256" key="1">
    <source>
        <dbReference type="ARBA" id="ARBA00004123"/>
    </source>
</evidence>
<dbReference type="OrthoDB" id="103819at2759"/>
<dbReference type="EMBL" id="JACBAD010001983">
    <property type="protein sequence ID" value="KAF7125420.1"/>
    <property type="molecule type" value="Genomic_DNA"/>
</dbReference>
<accession>A0A8H6PC56</accession>
<comment type="subcellular location">
    <subcellularLocation>
        <location evidence="1">Nucleus</location>
    </subcellularLocation>
</comment>
<sequence>MPKLAAPQPNGRVRRACHRCSVRKLRCDRQSPCAQCRMRGWDCTANFKWKAPETGSNRHATKPRQTDTWENFVAHLEHGQDNLYHLIYGTKEHETEFEPARHIPPLGDQAMQTGDMYCASESSYLSTASSGLVYEVVDSENTTREGYTLSSEGVGDIRIPFSDDDDNTFWEFSQDSSLYRLATEIAQSL</sequence>
<keyword evidence="5" id="KW-0539">Nucleus</keyword>
<dbReference type="Proteomes" id="UP000630445">
    <property type="component" value="Unassembled WGS sequence"/>
</dbReference>